<evidence type="ECO:0000313" key="3">
    <source>
        <dbReference type="Proteomes" id="UP000220045"/>
    </source>
</evidence>
<dbReference type="Gene3D" id="2.40.50.100">
    <property type="match status" value="1"/>
</dbReference>
<dbReference type="EMBL" id="NUEL01000045">
    <property type="protein sequence ID" value="PEJ03912.1"/>
    <property type="molecule type" value="Genomic_DNA"/>
</dbReference>
<dbReference type="CDD" id="cd06850">
    <property type="entry name" value="biotinyl_domain"/>
    <property type="match status" value="1"/>
</dbReference>
<gene>
    <name evidence="2" type="ORF">CN684_23680</name>
</gene>
<dbReference type="PROSITE" id="PS50968">
    <property type="entry name" value="BIOTINYL_LIPOYL"/>
    <property type="match status" value="1"/>
</dbReference>
<organism evidence="2 3">
    <name type="scientific">Bacillus wiedmannii</name>
    <dbReference type="NCBI Taxonomy" id="1890302"/>
    <lineage>
        <taxon>Bacteria</taxon>
        <taxon>Bacillati</taxon>
        <taxon>Bacillota</taxon>
        <taxon>Bacilli</taxon>
        <taxon>Bacillales</taxon>
        <taxon>Bacillaceae</taxon>
        <taxon>Bacillus</taxon>
        <taxon>Bacillus cereus group</taxon>
    </lineage>
</organism>
<dbReference type="InterPro" id="IPR050709">
    <property type="entry name" value="Biotin_Carboxyl_Carrier/Decarb"/>
</dbReference>
<dbReference type="PANTHER" id="PTHR45266">
    <property type="entry name" value="OXALOACETATE DECARBOXYLASE ALPHA CHAIN"/>
    <property type="match status" value="1"/>
</dbReference>
<keyword evidence="2" id="KW-0436">Ligase</keyword>
<dbReference type="Proteomes" id="UP000220045">
    <property type="component" value="Unassembled WGS sequence"/>
</dbReference>
<dbReference type="Pfam" id="PF00364">
    <property type="entry name" value="Biotin_lipoyl"/>
    <property type="match status" value="1"/>
</dbReference>
<dbReference type="NCBIfam" id="NF006079">
    <property type="entry name" value="PRK08225.1"/>
    <property type="match status" value="1"/>
</dbReference>
<proteinExistence type="predicted"/>
<evidence type="ECO:0000256" key="1">
    <source>
        <dbReference type="ARBA" id="ARBA00023267"/>
    </source>
</evidence>
<dbReference type="PANTHER" id="PTHR45266:SF3">
    <property type="entry name" value="OXALOACETATE DECARBOXYLASE ALPHA CHAIN"/>
    <property type="match status" value="1"/>
</dbReference>
<dbReference type="GO" id="GO:0003989">
    <property type="term" value="F:acetyl-CoA carboxylase activity"/>
    <property type="evidence" value="ECO:0007669"/>
    <property type="project" value="UniProtKB-EC"/>
</dbReference>
<dbReference type="InterPro" id="IPR011053">
    <property type="entry name" value="Single_hybrid_motif"/>
</dbReference>
<dbReference type="RefSeq" id="WP_098096080.1">
    <property type="nucleotide sequence ID" value="NZ_NUDI01000050.1"/>
</dbReference>
<name>A0A2C4H3V9_9BACI</name>
<protein>
    <submittedName>
        <fullName evidence="2">Acetyl-CoA carboxylase biotin carboxyl carrier protein subunit</fullName>
        <ecNumber evidence="2">6.4.1.2</ecNumber>
    </submittedName>
</protein>
<dbReference type="FunFam" id="2.40.50.100:FF:000003">
    <property type="entry name" value="Acetyl-CoA carboxylase biotin carboxyl carrier protein"/>
    <property type="match status" value="1"/>
</dbReference>
<sequence length="71" mass="7855">MMTKVYASMAGNVWKIVVGVGDTVEEEQDVVILESMKMEIPIISEEAGTVMKIHVQEGDFVNEGDVLLEIE</sequence>
<accession>A0A2C4H3V9</accession>
<dbReference type="InterPro" id="IPR000089">
    <property type="entry name" value="Biotin_lipoyl"/>
</dbReference>
<keyword evidence="1" id="KW-0092">Biotin</keyword>
<dbReference type="AlphaFoldDB" id="A0A2C4H3V9"/>
<dbReference type="EC" id="6.4.1.2" evidence="2"/>
<evidence type="ECO:0000313" key="2">
    <source>
        <dbReference type="EMBL" id="PEJ03912.1"/>
    </source>
</evidence>
<dbReference type="SUPFAM" id="SSF51230">
    <property type="entry name" value="Single hybrid motif"/>
    <property type="match status" value="1"/>
</dbReference>
<comment type="caution">
    <text evidence="2">The sequence shown here is derived from an EMBL/GenBank/DDBJ whole genome shotgun (WGS) entry which is preliminary data.</text>
</comment>
<reference evidence="2 3" key="1">
    <citation type="submission" date="2017-09" db="EMBL/GenBank/DDBJ databases">
        <title>Large-scale bioinformatics analysis of Bacillus genomes uncovers conserved roles of natural products in bacterial physiology.</title>
        <authorList>
            <consortium name="Agbiome Team Llc"/>
            <person name="Bleich R.M."/>
            <person name="Grubbs K.J."/>
            <person name="Santa Maria K.C."/>
            <person name="Allen S.E."/>
            <person name="Farag S."/>
            <person name="Shank E.A."/>
            <person name="Bowers A."/>
        </authorList>
    </citation>
    <scope>NUCLEOTIDE SEQUENCE [LARGE SCALE GENOMIC DNA]</scope>
    <source>
        <strain evidence="2 3">AFS004017</strain>
    </source>
</reference>
<dbReference type="NCBIfam" id="NF004547">
    <property type="entry name" value="PRK05889.1"/>
    <property type="match status" value="1"/>
</dbReference>